<dbReference type="InterPro" id="IPR000182">
    <property type="entry name" value="GNAT_dom"/>
</dbReference>
<keyword evidence="3" id="KW-1185">Reference proteome</keyword>
<protein>
    <submittedName>
        <fullName evidence="2">GNAT family N-acetyltransferase</fullName>
        <ecNumber evidence="2">2.3.1.-</ecNumber>
    </submittedName>
</protein>
<dbReference type="EC" id="2.3.1.-" evidence="2"/>
<dbReference type="CDD" id="cd04301">
    <property type="entry name" value="NAT_SF"/>
    <property type="match status" value="1"/>
</dbReference>
<dbReference type="KEGG" id="tsph:KIH39_26435"/>
<reference evidence="2" key="1">
    <citation type="submission" date="2021-05" db="EMBL/GenBank/DDBJ databases">
        <title>Complete genome sequence of the cellulolytic planctomycete Telmatocola sphagniphila SP2T and characterization of the first cellulase from planctomycetes.</title>
        <authorList>
            <person name="Rakitin A.L."/>
            <person name="Beletsky A.V."/>
            <person name="Naumoff D.G."/>
            <person name="Kulichevskaya I.S."/>
            <person name="Mardanov A.V."/>
            <person name="Ravin N.V."/>
            <person name="Dedysh S.N."/>
        </authorList>
    </citation>
    <scope>NUCLEOTIDE SEQUENCE</scope>
    <source>
        <strain evidence="2">SP2T</strain>
    </source>
</reference>
<evidence type="ECO:0000259" key="1">
    <source>
        <dbReference type="PROSITE" id="PS51186"/>
    </source>
</evidence>
<dbReference type="Pfam" id="PF00583">
    <property type="entry name" value="Acetyltransf_1"/>
    <property type="match status" value="1"/>
</dbReference>
<proteinExistence type="predicted"/>
<accession>A0A8E6B875</accession>
<dbReference type="Proteomes" id="UP000676194">
    <property type="component" value="Chromosome"/>
</dbReference>
<keyword evidence="2" id="KW-0808">Transferase</keyword>
<evidence type="ECO:0000313" key="3">
    <source>
        <dbReference type="Proteomes" id="UP000676194"/>
    </source>
</evidence>
<keyword evidence="2" id="KW-0012">Acyltransferase</keyword>
<dbReference type="EMBL" id="CP074694">
    <property type="protein sequence ID" value="QVL32328.1"/>
    <property type="molecule type" value="Genomic_DNA"/>
</dbReference>
<dbReference type="Gene3D" id="3.40.630.30">
    <property type="match status" value="1"/>
</dbReference>
<sequence>MNATREIYIRWLIRSDLSRVLEIERDCFDNPWDADDFNACLRQRNCIGQVAEIRSVPGGLPDRVLGFMIYELEKETIRVRNFAVDSQARRTGVGTALVGRLFRKLGRFGEVRRSRIAVILRESNLDAQSFYRHFGFKAVKVLRAFYQDTGEDGYELVYRSN</sequence>
<dbReference type="GO" id="GO:0016747">
    <property type="term" value="F:acyltransferase activity, transferring groups other than amino-acyl groups"/>
    <property type="evidence" value="ECO:0007669"/>
    <property type="project" value="InterPro"/>
</dbReference>
<organism evidence="2 3">
    <name type="scientific">Telmatocola sphagniphila</name>
    <dbReference type="NCBI Taxonomy" id="1123043"/>
    <lineage>
        <taxon>Bacteria</taxon>
        <taxon>Pseudomonadati</taxon>
        <taxon>Planctomycetota</taxon>
        <taxon>Planctomycetia</taxon>
        <taxon>Gemmatales</taxon>
        <taxon>Gemmataceae</taxon>
    </lineage>
</organism>
<dbReference type="SUPFAM" id="SSF55729">
    <property type="entry name" value="Acyl-CoA N-acyltransferases (Nat)"/>
    <property type="match status" value="1"/>
</dbReference>
<dbReference type="InterPro" id="IPR016181">
    <property type="entry name" value="Acyl_CoA_acyltransferase"/>
</dbReference>
<dbReference type="AlphaFoldDB" id="A0A8E6B875"/>
<evidence type="ECO:0000313" key="2">
    <source>
        <dbReference type="EMBL" id="QVL32328.1"/>
    </source>
</evidence>
<name>A0A8E6B875_9BACT</name>
<dbReference type="PROSITE" id="PS51186">
    <property type="entry name" value="GNAT"/>
    <property type="match status" value="1"/>
</dbReference>
<gene>
    <name evidence="2" type="ORF">KIH39_26435</name>
</gene>
<feature type="domain" description="N-acetyltransferase" evidence="1">
    <location>
        <begin position="7"/>
        <end position="161"/>
    </location>
</feature>
<dbReference type="RefSeq" id="WP_213497180.1">
    <property type="nucleotide sequence ID" value="NZ_CP074694.1"/>
</dbReference>